<name>A0AAV2JZL4_KNICA</name>
<evidence type="ECO:0000313" key="2">
    <source>
        <dbReference type="EMBL" id="CAL1582992.1"/>
    </source>
</evidence>
<proteinExistence type="predicted"/>
<evidence type="ECO:0000256" key="1">
    <source>
        <dbReference type="SAM" id="MobiDB-lite"/>
    </source>
</evidence>
<reference evidence="2 3" key="1">
    <citation type="submission" date="2024-04" db="EMBL/GenBank/DDBJ databases">
        <authorList>
            <person name="Waldvogel A.-M."/>
            <person name="Schoenle A."/>
        </authorList>
    </citation>
    <scope>NUCLEOTIDE SEQUENCE [LARGE SCALE GENOMIC DNA]</scope>
</reference>
<dbReference type="AlphaFoldDB" id="A0AAV2JZL4"/>
<feature type="region of interest" description="Disordered" evidence="1">
    <location>
        <begin position="1"/>
        <end position="38"/>
    </location>
</feature>
<protein>
    <submittedName>
        <fullName evidence="2">Uncharacterized protein</fullName>
    </submittedName>
</protein>
<accession>A0AAV2JZL4</accession>
<organism evidence="2 3">
    <name type="scientific">Knipowitschia caucasica</name>
    <name type="common">Caucasian dwarf goby</name>
    <name type="synonym">Pomatoschistus caucasicus</name>
    <dbReference type="NCBI Taxonomy" id="637954"/>
    <lineage>
        <taxon>Eukaryota</taxon>
        <taxon>Metazoa</taxon>
        <taxon>Chordata</taxon>
        <taxon>Craniata</taxon>
        <taxon>Vertebrata</taxon>
        <taxon>Euteleostomi</taxon>
        <taxon>Actinopterygii</taxon>
        <taxon>Neopterygii</taxon>
        <taxon>Teleostei</taxon>
        <taxon>Neoteleostei</taxon>
        <taxon>Acanthomorphata</taxon>
        <taxon>Gobiaria</taxon>
        <taxon>Gobiiformes</taxon>
        <taxon>Gobioidei</taxon>
        <taxon>Gobiidae</taxon>
        <taxon>Gobiinae</taxon>
        <taxon>Knipowitschia</taxon>
    </lineage>
</organism>
<keyword evidence="3" id="KW-1185">Reference proteome</keyword>
<feature type="compositionally biased region" description="Low complexity" evidence="1">
    <location>
        <begin position="8"/>
        <end position="18"/>
    </location>
</feature>
<dbReference type="EMBL" id="OZ035837">
    <property type="protein sequence ID" value="CAL1582992.1"/>
    <property type="molecule type" value="Genomic_DNA"/>
</dbReference>
<sequence>MGQSASITRTSVTRTSVTDTHIHDTHVRDTHVRDTHVHERDVRDRVALRQVVLIKPKAQMEPVQAQDVLWSGACGLQRALTGTAVSLNERGPVFTLSQRDGEIVTSREVSGYTDPDRNRAEASSGNRYICSIKSLQRH</sequence>
<gene>
    <name evidence="2" type="ORF">KC01_LOCUS13509</name>
</gene>
<evidence type="ECO:0000313" key="3">
    <source>
        <dbReference type="Proteomes" id="UP001497482"/>
    </source>
</evidence>
<dbReference type="Proteomes" id="UP001497482">
    <property type="component" value="Chromosome 15"/>
</dbReference>
<feature type="compositionally biased region" description="Basic and acidic residues" evidence="1">
    <location>
        <begin position="20"/>
        <end position="38"/>
    </location>
</feature>